<feature type="region of interest" description="Disordered" evidence="2">
    <location>
        <begin position="126"/>
        <end position="156"/>
    </location>
</feature>
<dbReference type="PATRIC" id="fig|1125717.3.peg.2001"/>
<evidence type="ECO:0000256" key="2">
    <source>
        <dbReference type="SAM" id="MobiDB-lite"/>
    </source>
</evidence>
<dbReference type="RefSeq" id="WP_005872781.1">
    <property type="nucleotide sequence ID" value="NZ_AKFS01000302.1"/>
</dbReference>
<dbReference type="AlphaFoldDB" id="J0MT90"/>
<evidence type="ECO:0000313" key="4">
    <source>
        <dbReference type="Proteomes" id="UP000004578"/>
    </source>
</evidence>
<name>J0MT90_9ACTO</name>
<feature type="compositionally biased region" description="Basic and acidic residues" evidence="2">
    <location>
        <begin position="35"/>
        <end position="48"/>
    </location>
</feature>
<reference evidence="3 4" key="1">
    <citation type="submission" date="2012-05" db="EMBL/GenBank/DDBJ databases">
        <authorList>
            <person name="Harkins D.M."/>
            <person name="Madupu R."/>
            <person name="Durkin A.S."/>
            <person name="Torralba M."/>
            <person name="Methe B."/>
            <person name="Sutton G.G."/>
            <person name="Nelson K.E."/>
        </authorList>
    </citation>
    <scope>NUCLEOTIDE SEQUENCE [LARGE SCALE GENOMIC DNA]</scope>
    <source>
        <strain evidence="3 4">F0490</strain>
    </source>
</reference>
<dbReference type="OrthoDB" id="4232504at2"/>
<keyword evidence="4" id="KW-1185">Reference proteome</keyword>
<feature type="compositionally biased region" description="Polar residues" evidence="2">
    <location>
        <begin position="1"/>
        <end position="10"/>
    </location>
</feature>
<keyword evidence="1" id="KW-0175">Coiled coil</keyword>
<gene>
    <name evidence="3" type="ORF">HMPREF1317_0122</name>
</gene>
<proteinExistence type="predicted"/>
<protein>
    <recommendedName>
        <fullName evidence="5">Scaffolding protein</fullName>
    </recommendedName>
</protein>
<accession>J0MT90</accession>
<evidence type="ECO:0008006" key="5">
    <source>
        <dbReference type="Google" id="ProtNLM"/>
    </source>
</evidence>
<sequence>MNKSTTTISDGSDAEGVDAAQDAPAQEQTGTAEDTDWKAEARKWEGRAKANSAAAKRLAEIEESEKTELQKLQDRVKKAEDAAAAATALAERMKLAASTGVPAELLAGPGDDPEAYARAIKEWRDTAADSGSAGAQQDDASAAERARVLSRVGRTPDRRGAVSIAEQIAAAEKAGDHHLVMSLKAMQLGGAQ</sequence>
<evidence type="ECO:0000256" key="1">
    <source>
        <dbReference type="SAM" id="Coils"/>
    </source>
</evidence>
<feature type="coiled-coil region" evidence="1">
    <location>
        <begin position="55"/>
        <end position="89"/>
    </location>
</feature>
<dbReference type="Proteomes" id="UP000004578">
    <property type="component" value="Unassembled WGS sequence"/>
</dbReference>
<comment type="caution">
    <text evidence="3">The sequence shown here is derived from an EMBL/GenBank/DDBJ whole genome shotgun (WGS) entry which is preliminary data.</text>
</comment>
<dbReference type="EMBL" id="AKFS01000302">
    <property type="protein sequence ID" value="EJF35277.1"/>
    <property type="molecule type" value="Genomic_DNA"/>
</dbReference>
<organism evidence="3 4">
    <name type="scientific">Schaalia georgiae F0490</name>
    <dbReference type="NCBI Taxonomy" id="1125717"/>
    <lineage>
        <taxon>Bacteria</taxon>
        <taxon>Bacillati</taxon>
        <taxon>Actinomycetota</taxon>
        <taxon>Actinomycetes</taxon>
        <taxon>Actinomycetales</taxon>
        <taxon>Actinomycetaceae</taxon>
        <taxon>Schaalia</taxon>
    </lineage>
</organism>
<feature type="region of interest" description="Disordered" evidence="2">
    <location>
        <begin position="1"/>
        <end position="52"/>
    </location>
</feature>
<feature type="compositionally biased region" description="Low complexity" evidence="2">
    <location>
        <begin position="128"/>
        <end position="140"/>
    </location>
</feature>
<evidence type="ECO:0000313" key="3">
    <source>
        <dbReference type="EMBL" id="EJF35277.1"/>
    </source>
</evidence>